<protein>
    <recommendedName>
        <fullName evidence="4">Type I restriction modification DNA specificity domain-containing protein</fullName>
    </recommendedName>
</protein>
<dbReference type="InterPro" id="IPR000055">
    <property type="entry name" value="Restrct_endonuc_typeI_TRD"/>
</dbReference>
<evidence type="ECO:0000313" key="5">
    <source>
        <dbReference type="EMBL" id="MBM5572272.1"/>
    </source>
</evidence>
<dbReference type="EMBL" id="WOFE01000006">
    <property type="protein sequence ID" value="MBM5572272.1"/>
    <property type="molecule type" value="Genomic_DNA"/>
</dbReference>
<evidence type="ECO:0000313" key="6">
    <source>
        <dbReference type="Proteomes" id="UP001195660"/>
    </source>
</evidence>
<feature type="domain" description="Type I restriction modification DNA specificity" evidence="4">
    <location>
        <begin position="226"/>
        <end position="394"/>
    </location>
</feature>
<dbReference type="InterPro" id="IPR052021">
    <property type="entry name" value="Type-I_RS_S_subunit"/>
</dbReference>
<dbReference type="CDD" id="cd17515">
    <property type="entry name" value="RMtype1_S_MjaORF132P_Sau1132ORF3780P-TRD1-CR1_like"/>
    <property type="match status" value="1"/>
</dbReference>
<proteinExistence type="inferred from homology"/>
<accession>A0ABS2CE03</accession>
<dbReference type="RefSeq" id="WP_203571604.1">
    <property type="nucleotide sequence ID" value="NZ_WOFE01000006.1"/>
</dbReference>
<evidence type="ECO:0000256" key="3">
    <source>
        <dbReference type="ARBA" id="ARBA00023125"/>
    </source>
</evidence>
<dbReference type="Proteomes" id="UP001195660">
    <property type="component" value="Unassembled WGS sequence"/>
</dbReference>
<organism evidence="5 6">
    <name type="scientific">Deefgea chitinilytica</name>
    <dbReference type="NCBI Taxonomy" id="570276"/>
    <lineage>
        <taxon>Bacteria</taxon>
        <taxon>Pseudomonadati</taxon>
        <taxon>Pseudomonadota</taxon>
        <taxon>Betaproteobacteria</taxon>
        <taxon>Neisseriales</taxon>
        <taxon>Chitinibacteraceae</taxon>
        <taxon>Deefgea</taxon>
    </lineage>
</organism>
<keyword evidence="2" id="KW-0680">Restriction system</keyword>
<dbReference type="InterPro" id="IPR044946">
    <property type="entry name" value="Restrct_endonuc_typeI_TRD_sf"/>
</dbReference>
<feature type="domain" description="Type I restriction modification DNA specificity" evidence="4">
    <location>
        <begin position="20"/>
        <end position="193"/>
    </location>
</feature>
<reference evidence="5 6" key="1">
    <citation type="submission" date="2019-11" db="EMBL/GenBank/DDBJ databases">
        <title>Novel Deefgea species.</title>
        <authorList>
            <person name="Han J.-H."/>
        </authorList>
    </citation>
    <scope>NUCLEOTIDE SEQUENCE [LARGE SCALE GENOMIC DNA]</scope>
    <source>
        <strain evidence="5 6">LMG 24817</strain>
    </source>
</reference>
<sequence>MELSKAIPQGYKQTEVGMIPEDWKVSSLGELVQNTRAIRYGVVQPGKFDAQGCLMLRSQDYSKGWTGPDGMHRVSLSLEQQYKNAKIRSKDLVMTVVGAGIGQVVHIPNWLDQSILSRSTARIAIDEDKAAPNFIKAFLESTKGWRQILDCQKEGAQPVVSCLDLAKFRVPIPSRTEQQQIATALSDIDALLAQLDALIAKKRDLKQAAMQQLLTAQTRLPGFSGEWEVKRLGDIADFFSGGTPPTSNSAYYGGDIQWITSGDLNQGFIHDVNGRITQKGFENSSAKLVQNGNLLIALYGATAGVVAISKINAAINQAVLAIVLYRDNTDYLYQLLSFLKPWIIKTYTQGGQPNLSGDIVKSIELTLPDLKEQTAIATVLSDMDAEITALEARRDKTRALKQGMMQELLTGRTRLI</sequence>
<dbReference type="Gene3D" id="3.90.220.20">
    <property type="entry name" value="DNA methylase specificity domains"/>
    <property type="match status" value="2"/>
</dbReference>
<keyword evidence="6" id="KW-1185">Reference proteome</keyword>
<dbReference type="SUPFAM" id="SSF116734">
    <property type="entry name" value="DNA methylase specificity domain"/>
    <property type="match status" value="2"/>
</dbReference>
<dbReference type="PANTHER" id="PTHR30408:SF12">
    <property type="entry name" value="TYPE I RESTRICTION ENZYME MJAVIII SPECIFICITY SUBUNIT"/>
    <property type="match status" value="1"/>
</dbReference>
<evidence type="ECO:0000256" key="1">
    <source>
        <dbReference type="ARBA" id="ARBA00010923"/>
    </source>
</evidence>
<comment type="caution">
    <text evidence="5">The sequence shown here is derived from an EMBL/GenBank/DDBJ whole genome shotgun (WGS) entry which is preliminary data.</text>
</comment>
<evidence type="ECO:0000259" key="4">
    <source>
        <dbReference type="Pfam" id="PF01420"/>
    </source>
</evidence>
<gene>
    <name evidence="5" type="ORF">GM173_11860</name>
</gene>
<dbReference type="Pfam" id="PF01420">
    <property type="entry name" value="Methylase_S"/>
    <property type="match status" value="2"/>
</dbReference>
<evidence type="ECO:0000256" key="2">
    <source>
        <dbReference type="ARBA" id="ARBA00022747"/>
    </source>
</evidence>
<dbReference type="PANTHER" id="PTHR30408">
    <property type="entry name" value="TYPE-1 RESTRICTION ENZYME ECOKI SPECIFICITY PROTEIN"/>
    <property type="match status" value="1"/>
</dbReference>
<name>A0ABS2CE03_9NEIS</name>
<comment type="similarity">
    <text evidence="1">Belongs to the type-I restriction system S methylase family.</text>
</comment>
<keyword evidence="3" id="KW-0238">DNA-binding</keyword>
<dbReference type="Gene3D" id="1.10.287.1120">
    <property type="entry name" value="Bipartite methylase S protein"/>
    <property type="match status" value="1"/>
</dbReference>